<name>B4FQ09_MAIZE</name>
<evidence type="ECO:0000313" key="1">
    <source>
        <dbReference type="EMBL" id="ACF84202.1"/>
    </source>
</evidence>
<reference evidence="1" key="1">
    <citation type="journal article" date="2009" name="PLoS Genet.">
        <title>Sequencing, mapping, and analysis of 27,455 maize full-length cDNAs.</title>
        <authorList>
            <person name="Soderlund C."/>
            <person name="Descour A."/>
            <person name="Kudrna D."/>
            <person name="Bomhoff M."/>
            <person name="Boyd L."/>
            <person name="Currie J."/>
            <person name="Angelova A."/>
            <person name="Collura K."/>
            <person name="Wissotski M."/>
            <person name="Ashley E."/>
            <person name="Morrow D."/>
            <person name="Fernandes J."/>
            <person name="Walbot V."/>
            <person name="Yu Y."/>
        </authorList>
    </citation>
    <scope>NUCLEOTIDE SEQUENCE</scope>
    <source>
        <strain evidence="1">B73</strain>
    </source>
</reference>
<protein>
    <submittedName>
        <fullName evidence="1">Uncharacterized protein</fullName>
    </submittedName>
</protein>
<organism evidence="1">
    <name type="scientific">Zea mays</name>
    <name type="common">Maize</name>
    <dbReference type="NCBI Taxonomy" id="4577"/>
    <lineage>
        <taxon>Eukaryota</taxon>
        <taxon>Viridiplantae</taxon>
        <taxon>Streptophyta</taxon>
        <taxon>Embryophyta</taxon>
        <taxon>Tracheophyta</taxon>
        <taxon>Spermatophyta</taxon>
        <taxon>Magnoliopsida</taxon>
        <taxon>Liliopsida</taxon>
        <taxon>Poales</taxon>
        <taxon>Poaceae</taxon>
        <taxon>PACMAD clade</taxon>
        <taxon>Panicoideae</taxon>
        <taxon>Andropogonodae</taxon>
        <taxon>Andropogoneae</taxon>
        <taxon>Tripsacinae</taxon>
        <taxon>Zea</taxon>
    </lineage>
</organism>
<proteinExistence type="evidence at transcript level"/>
<dbReference type="EMBL" id="BT039197">
    <property type="protein sequence ID" value="ACF84202.1"/>
    <property type="molecule type" value="mRNA"/>
</dbReference>
<dbReference type="AlphaFoldDB" id="B4FQ09"/>
<sequence length="61" mass="7439">MLFRLILRSGIFLIEKEIIFWDVPTLLKHSMDFRLFIYNSERRERKKTVAFPKIGSNCAWY</sequence>
<accession>B4FQ09</accession>